<evidence type="ECO:0000256" key="9">
    <source>
        <dbReference type="ARBA" id="ARBA00023015"/>
    </source>
</evidence>
<comment type="caution">
    <text evidence="21">The sequence shown here is derived from an EMBL/GenBank/DDBJ whole genome shotgun (WGS) entry which is preliminary data.</text>
</comment>
<feature type="region of interest" description="Disordered" evidence="15">
    <location>
        <begin position="1279"/>
        <end position="1301"/>
    </location>
</feature>
<dbReference type="PROSITE" id="PS00598">
    <property type="entry name" value="CHROMO_1"/>
    <property type="match status" value="1"/>
</dbReference>
<evidence type="ECO:0000256" key="2">
    <source>
        <dbReference type="ARBA" id="ARBA00022723"/>
    </source>
</evidence>
<dbReference type="InterPro" id="IPR000330">
    <property type="entry name" value="SNF2_N"/>
</dbReference>
<dbReference type="SUPFAM" id="SSF46565">
    <property type="entry name" value="Chaperone J-domain"/>
    <property type="match status" value="1"/>
</dbReference>
<evidence type="ECO:0000256" key="3">
    <source>
        <dbReference type="ARBA" id="ARBA00022737"/>
    </source>
</evidence>
<keyword evidence="9" id="KW-0805">Transcription regulation</keyword>
<dbReference type="OrthoDB" id="5857104at2759"/>
<dbReference type="SMART" id="SM00298">
    <property type="entry name" value="CHROMO"/>
    <property type="match status" value="2"/>
</dbReference>
<keyword evidence="11" id="KW-0804">Transcription</keyword>
<evidence type="ECO:0000259" key="16">
    <source>
        <dbReference type="PROSITE" id="PS50013"/>
    </source>
</evidence>
<dbReference type="InterPro" id="IPR013083">
    <property type="entry name" value="Znf_RING/FYVE/PHD"/>
</dbReference>
<dbReference type="InterPro" id="IPR000953">
    <property type="entry name" value="Chromo/chromo_shadow_dom"/>
</dbReference>
<dbReference type="PANTHER" id="PTHR45623:SF17">
    <property type="entry name" value="CHROMODOMAIN-HELICASE-DNA-BINDING PROTEIN 3-RELATED"/>
    <property type="match status" value="1"/>
</dbReference>
<dbReference type="PROSITE" id="PS50013">
    <property type="entry name" value="CHROMO_2"/>
    <property type="match status" value="1"/>
</dbReference>
<evidence type="ECO:0000256" key="8">
    <source>
        <dbReference type="ARBA" id="ARBA00022840"/>
    </source>
</evidence>
<keyword evidence="12" id="KW-0539">Nucleus</keyword>
<dbReference type="GO" id="GO:0005524">
    <property type="term" value="F:ATP binding"/>
    <property type="evidence" value="ECO:0007669"/>
    <property type="project" value="UniProtKB-KW"/>
</dbReference>
<dbReference type="Pfam" id="PF06461">
    <property type="entry name" value="CHDII_SANT-like"/>
    <property type="match status" value="1"/>
</dbReference>
<accession>A0A2P6VJE1</accession>
<dbReference type="STRING" id="554055.A0A2P6VJE1"/>
<keyword evidence="22" id="KW-1185">Reference proteome</keyword>
<feature type="domain" description="Helicase ATP-binding" evidence="19">
    <location>
        <begin position="1358"/>
        <end position="1545"/>
    </location>
</feature>
<dbReference type="InterPro" id="IPR023779">
    <property type="entry name" value="Chromodomain_CS"/>
</dbReference>
<feature type="compositionally biased region" description="Gly residues" evidence="15">
    <location>
        <begin position="2055"/>
        <end position="2067"/>
    </location>
</feature>
<dbReference type="Pfam" id="PF00176">
    <property type="entry name" value="SNF2-rel_dom"/>
    <property type="match status" value="1"/>
</dbReference>
<dbReference type="Pfam" id="PF23588">
    <property type="entry name" value="HTH_CHD1_Hrp3"/>
    <property type="match status" value="1"/>
</dbReference>
<name>A0A2P6VJE1_9CHLO</name>
<feature type="region of interest" description="Disordered" evidence="15">
    <location>
        <begin position="570"/>
        <end position="648"/>
    </location>
</feature>
<dbReference type="Gene3D" id="3.40.50.300">
    <property type="entry name" value="P-loop containing nucleotide triphosphate hydrolases"/>
    <property type="match status" value="1"/>
</dbReference>
<dbReference type="SMART" id="SM00271">
    <property type="entry name" value="DnaJ"/>
    <property type="match status" value="1"/>
</dbReference>
<keyword evidence="5 13" id="KW-0863">Zinc-finger</keyword>
<dbReference type="PROSITE" id="PS50016">
    <property type="entry name" value="ZF_PHD_2"/>
    <property type="match status" value="1"/>
</dbReference>
<feature type="region of interest" description="Disordered" evidence="15">
    <location>
        <begin position="2362"/>
        <end position="2381"/>
    </location>
</feature>
<dbReference type="InterPro" id="IPR014001">
    <property type="entry name" value="Helicase_ATP-bd"/>
</dbReference>
<dbReference type="InterPro" id="IPR009462">
    <property type="entry name" value="CHD_II_SANT-like"/>
</dbReference>
<evidence type="ECO:0000259" key="17">
    <source>
        <dbReference type="PROSITE" id="PS50016"/>
    </source>
</evidence>
<evidence type="ECO:0000256" key="5">
    <source>
        <dbReference type="ARBA" id="ARBA00022771"/>
    </source>
</evidence>
<dbReference type="GO" id="GO:0003682">
    <property type="term" value="F:chromatin binding"/>
    <property type="evidence" value="ECO:0007669"/>
    <property type="project" value="TreeGrafter"/>
</dbReference>
<keyword evidence="4" id="KW-0547">Nucleotide-binding</keyword>
<feature type="compositionally biased region" description="Low complexity" evidence="15">
    <location>
        <begin position="2714"/>
        <end position="2734"/>
    </location>
</feature>
<evidence type="ECO:0000259" key="18">
    <source>
        <dbReference type="PROSITE" id="PS50076"/>
    </source>
</evidence>
<keyword evidence="3" id="KW-0677">Repeat</keyword>
<dbReference type="InterPro" id="IPR056302">
    <property type="entry name" value="CHD1-2/Hrp3_HTH"/>
</dbReference>
<dbReference type="InterPro" id="IPR001623">
    <property type="entry name" value="DnaJ_domain"/>
</dbReference>
<dbReference type="PANTHER" id="PTHR45623">
    <property type="entry name" value="CHROMODOMAIN-HELICASE-DNA-BINDING PROTEIN 3-RELATED-RELATED"/>
    <property type="match status" value="1"/>
</dbReference>
<feature type="region of interest" description="Disordered" evidence="15">
    <location>
        <begin position="1865"/>
        <end position="1892"/>
    </location>
</feature>
<dbReference type="InterPro" id="IPR023780">
    <property type="entry name" value="Chromo_domain"/>
</dbReference>
<dbReference type="PROSITE" id="PS51192">
    <property type="entry name" value="HELICASE_ATP_BIND_1"/>
    <property type="match status" value="1"/>
</dbReference>
<feature type="compositionally biased region" description="Gly residues" evidence="15">
    <location>
        <begin position="1189"/>
        <end position="1210"/>
    </location>
</feature>
<feature type="domain" description="J" evidence="18">
    <location>
        <begin position="497"/>
        <end position="569"/>
    </location>
</feature>
<keyword evidence="7" id="KW-0862">Zinc</keyword>
<keyword evidence="2" id="KW-0479">Metal-binding</keyword>
<dbReference type="GO" id="GO:0042393">
    <property type="term" value="F:histone binding"/>
    <property type="evidence" value="ECO:0007669"/>
    <property type="project" value="TreeGrafter"/>
</dbReference>
<feature type="region of interest" description="Disordered" evidence="15">
    <location>
        <begin position="986"/>
        <end position="1022"/>
    </location>
</feature>
<organism evidence="21 22">
    <name type="scientific">Micractinium conductrix</name>
    <dbReference type="NCBI Taxonomy" id="554055"/>
    <lineage>
        <taxon>Eukaryota</taxon>
        <taxon>Viridiplantae</taxon>
        <taxon>Chlorophyta</taxon>
        <taxon>core chlorophytes</taxon>
        <taxon>Trebouxiophyceae</taxon>
        <taxon>Chlorellales</taxon>
        <taxon>Chlorellaceae</taxon>
        <taxon>Chlorella clade</taxon>
        <taxon>Micractinium</taxon>
    </lineage>
</organism>
<keyword evidence="14" id="KW-0175">Coiled coil</keyword>
<dbReference type="InterPro" id="IPR001650">
    <property type="entry name" value="Helicase_C-like"/>
</dbReference>
<evidence type="ECO:0000256" key="13">
    <source>
        <dbReference type="PROSITE-ProRule" id="PRU00146"/>
    </source>
</evidence>
<dbReference type="GO" id="GO:0003677">
    <property type="term" value="F:DNA binding"/>
    <property type="evidence" value="ECO:0007669"/>
    <property type="project" value="UniProtKB-KW"/>
</dbReference>
<feature type="compositionally biased region" description="Basic and acidic residues" evidence="15">
    <location>
        <begin position="532"/>
        <end position="549"/>
    </location>
</feature>
<evidence type="ECO:0000313" key="21">
    <source>
        <dbReference type="EMBL" id="PSC74180.1"/>
    </source>
</evidence>
<evidence type="ECO:0000256" key="14">
    <source>
        <dbReference type="SAM" id="Coils"/>
    </source>
</evidence>
<evidence type="ECO:0000256" key="10">
    <source>
        <dbReference type="ARBA" id="ARBA00023125"/>
    </source>
</evidence>
<feature type="region of interest" description="Disordered" evidence="15">
    <location>
        <begin position="1187"/>
        <end position="1210"/>
    </location>
</feature>
<dbReference type="PROSITE" id="PS51194">
    <property type="entry name" value="HELICASE_CTER"/>
    <property type="match status" value="1"/>
</dbReference>
<evidence type="ECO:0000259" key="20">
    <source>
        <dbReference type="PROSITE" id="PS51194"/>
    </source>
</evidence>
<feature type="coiled-coil region" evidence="14">
    <location>
        <begin position="434"/>
        <end position="464"/>
    </location>
</feature>
<feature type="domain" description="PHD-type" evidence="17">
    <location>
        <begin position="1030"/>
        <end position="1092"/>
    </location>
</feature>
<feature type="compositionally biased region" description="Low complexity" evidence="15">
    <location>
        <begin position="2441"/>
        <end position="2470"/>
    </location>
</feature>
<dbReference type="SMART" id="SM00490">
    <property type="entry name" value="HELICc"/>
    <property type="match status" value="1"/>
</dbReference>
<comment type="subcellular location">
    <subcellularLocation>
        <location evidence="1">Nucleus</location>
    </subcellularLocation>
</comment>
<dbReference type="SUPFAM" id="SSF57903">
    <property type="entry name" value="FYVE/PHD zinc finger"/>
    <property type="match status" value="1"/>
</dbReference>
<feature type="region of interest" description="Disordered" evidence="15">
    <location>
        <begin position="2649"/>
        <end position="2690"/>
    </location>
</feature>
<dbReference type="Gene3D" id="3.40.50.10810">
    <property type="entry name" value="Tandem AAA-ATPase domain"/>
    <property type="match status" value="1"/>
</dbReference>
<feature type="region of interest" description="Disordered" evidence="15">
    <location>
        <begin position="2435"/>
        <end position="2485"/>
    </location>
</feature>
<dbReference type="GO" id="GO:0008270">
    <property type="term" value="F:zinc ion binding"/>
    <property type="evidence" value="ECO:0007669"/>
    <property type="project" value="UniProtKB-KW"/>
</dbReference>
<feature type="region of interest" description="Disordered" evidence="15">
    <location>
        <begin position="532"/>
        <end position="558"/>
    </location>
</feature>
<feature type="compositionally biased region" description="Low complexity" evidence="15">
    <location>
        <begin position="2038"/>
        <end position="2047"/>
    </location>
</feature>
<dbReference type="GO" id="GO:0000785">
    <property type="term" value="C:chromatin"/>
    <property type="evidence" value="ECO:0007669"/>
    <property type="project" value="TreeGrafter"/>
</dbReference>
<dbReference type="Gene3D" id="1.10.10.60">
    <property type="entry name" value="Homeodomain-like"/>
    <property type="match status" value="1"/>
</dbReference>
<dbReference type="EMBL" id="LHPF02000005">
    <property type="protein sequence ID" value="PSC74180.1"/>
    <property type="molecule type" value="Genomic_DNA"/>
</dbReference>
<dbReference type="Pfam" id="PF00271">
    <property type="entry name" value="Helicase_C"/>
    <property type="match status" value="1"/>
</dbReference>
<evidence type="ECO:0000259" key="19">
    <source>
        <dbReference type="PROSITE" id="PS51192"/>
    </source>
</evidence>
<dbReference type="InterPro" id="IPR036869">
    <property type="entry name" value="J_dom_sf"/>
</dbReference>
<dbReference type="SMART" id="SM00487">
    <property type="entry name" value="DEXDc"/>
    <property type="match status" value="1"/>
</dbReference>
<evidence type="ECO:0000256" key="4">
    <source>
        <dbReference type="ARBA" id="ARBA00022741"/>
    </source>
</evidence>
<dbReference type="CDD" id="cd18793">
    <property type="entry name" value="SF2_C_SNF"/>
    <property type="match status" value="1"/>
</dbReference>
<dbReference type="GO" id="GO:0140658">
    <property type="term" value="F:ATP-dependent chromatin remodeler activity"/>
    <property type="evidence" value="ECO:0007669"/>
    <property type="project" value="TreeGrafter"/>
</dbReference>
<keyword evidence="8" id="KW-0067">ATP-binding</keyword>
<evidence type="ECO:0000256" key="11">
    <source>
        <dbReference type="ARBA" id="ARBA00023163"/>
    </source>
</evidence>
<feature type="compositionally biased region" description="Low complexity" evidence="15">
    <location>
        <begin position="2649"/>
        <end position="2674"/>
    </location>
</feature>
<evidence type="ECO:0000313" key="22">
    <source>
        <dbReference type="Proteomes" id="UP000239649"/>
    </source>
</evidence>
<evidence type="ECO:0000256" key="7">
    <source>
        <dbReference type="ARBA" id="ARBA00022833"/>
    </source>
</evidence>
<dbReference type="Proteomes" id="UP000239649">
    <property type="component" value="Unassembled WGS sequence"/>
</dbReference>
<dbReference type="InterPro" id="IPR038718">
    <property type="entry name" value="SNF2-like_sf"/>
</dbReference>
<keyword evidence="10" id="KW-0238">DNA-binding</keyword>
<dbReference type="InterPro" id="IPR049730">
    <property type="entry name" value="SNF2/RAD54-like_C"/>
</dbReference>
<feature type="region of interest" description="Disordered" evidence="15">
    <location>
        <begin position="2707"/>
        <end position="2750"/>
    </location>
</feature>
<dbReference type="InterPro" id="IPR011011">
    <property type="entry name" value="Znf_FYVE_PHD"/>
</dbReference>
<dbReference type="InterPro" id="IPR027417">
    <property type="entry name" value="P-loop_NTPase"/>
</dbReference>
<dbReference type="Gene3D" id="3.30.40.10">
    <property type="entry name" value="Zinc/RING finger domain, C3HC4 (zinc finger)"/>
    <property type="match status" value="1"/>
</dbReference>
<feature type="region of interest" description="Disordered" evidence="15">
    <location>
        <begin position="2898"/>
        <end position="2918"/>
    </location>
</feature>
<evidence type="ECO:0000256" key="6">
    <source>
        <dbReference type="ARBA" id="ARBA00022801"/>
    </source>
</evidence>
<proteinExistence type="predicted"/>
<dbReference type="InterPro" id="IPR016197">
    <property type="entry name" value="Chromo-like_dom_sf"/>
</dbReference>
<feature type="domain" description="Helicase C-terminal" evidence="20">
    <location>
        <begin position="1671"/>
        <end position="1822"/>
    </location>
</feature>
<feature type="compositionally biased region" description="Basic and acidic residues" evidence="15">
    <location>
        <begin position="2073"/>
        <end position="2088"/>
    </location>
</feature>
<dbReference type="PROSITE" id="PS50076">
    <property type="entry name" value="DNAJ_2"/>
    <property type="match status" value="1"/>
</dbReference>
<feature type="compositionally biased region" description="Low complexity" evidence="15">
    <location>
        <begin position="1279"/>
        <end position="1295"/>
    </location>
</feature>
<dbReference type="CDD" id="cd06257">
    <property type="entry name" value="DnaJ"/>
    <property type="match status" value="1"/>
</dbReference>
<reference evidence="21 22" key="1">
    <citation type="journal article" date="2018" name="Plant J.">
        <title>Genome sequences of Chlorella sorokiniana UTEX 1602 and Micractinium conductrix SAG 241.80: implications to maltose excretion by a green alga.</title>
        <authorList>
            <person name="Arriola M.B."/>
            <person name="Velmurugan N."/>
            <person name="Zhang Y."/>
            <person name="Plunkett M.H."/>
            <person name="Hondzo H."/>
            <person name="Barney B.M."/>
        </authorList>
    </citation>
    <scope>NUCLEOTIDE SEQUENCE [LARGE SCALE GENOMIC DNA]</scope>
    <source>
        <strain evidence="21 22">SAG 241.80</strain>
    </source>
</reference>
<feature type="region of interest" description="Disordered" evidence="15">
    <location>
        <begin position="2290"/>
        <end position="2309"/>
    </location>
</feature>
<feature type="compositionally biased region" description="Basic and acidic residues" evidence="15">
    <location>
        <begin position="575"/>
        <end position="606"/>
    </location>
</feature>
<gene>
    <name evidence="21" type="ORF">C2E20_2741</name>
</gene>
<dbReference type="Pfam" id="PF00385">
    <property type="entry name" value="Chromo"/>
    <property type="match status" value="1"/>
</dbReference>
<feature type="region of interest" description="Disordered" evidence="15">
    <location>
        <begin position="2038"/>
        <end position="2108"/>
    </location>
</feature>
<evidence type="ECO:0000256" key="12">
    <source>
        <dbReference type="ARBA" id="ARBA00023242"/>
    </source>
</evidence>
<feature type="domain" description="Chromo" evidence="16">
    <location>
        <begin position="1177"/>
        <end position="1259"/>
    </location>
</feature>
<dbReference type="Pfam" id="PF00628">
    <property type="entry name" value="PHD"/>
    <property type="match status" value="1"/>
</dbReference>
<evidence type="ECO:0000256" key="15">
    <source>
        <dbReference type="SAM" id="MobiDB-lite"/>
    </source>
</evidence>
<dbReference type="Gene3D" id="2.40.50.40">
    <property type="match status" value="1"/>
</dbReference>
<dbReference type="InterPro" id="IPR019787">
    <property type="entry name" value="Znf_PHD-finger"/>
</dbReference>
<dbReference type="GO" id="GO:0005634">
    <property type="term" value="C:nucleus"/>
    <property type="evidence" value="ECO:0007669"/>
    <property type="project" value="UniProtKB-SubCell"/>
</dbReference>
<dbReference type="Gene3D" id="1.10.287.110">
    <property type="entry name" value="DnaJ domain"/>
    <property type="match status" value="1"/>
</dbReference>
<feature type="compositionally biased region" description="Gly residues" evidence="15">
    <location>
        <begin position="613"/>
        <end position="623"/>
    </location>
</feature>
<evidence type="ECO:0000256" key="1">
    <source>
        <dbReference type="ARBA" id="ARBA00004123"/>
    </source>
</evidence>
<dbReference type="GO" id="GO:0016887">
    <property type="term" value="F:ATP hydrolysis activity"/>
    <property type="evidence" value="ECO:0007669"/>
    <property type="project" value="TreeGrafter"/>
</dbReference>
<sequence>MWAAAAAAAAAVAARRGSCTSGGHWRGLPAVGRRLVHTHMHDDPMETLLNEYHVGRTPQVVPFDLTEAAARDRFLAWQRGTARLAPGGLLPAGGPWRVRAALLPFWLFDVRARVDYAGSVGIEDKPGEVQWREISWHELPERQYSWERDPALQVYASYKYRRDYARMMHGPWVAKRLEPLPEADAERGSWGGPILAGGWQGGDLDPPAVRQAIAWEFVLRDLREAEHRSAELRLLQAHSAQRTRDVHVGFQVLEHSARLAFFPAFHLEYAYGETFNVHGERVPARFEALVSGAAEGGVAGTLHVSAGKAGGGLALAAMGATAAAAPLLGLDPWSLINIETAFAIATASSLAGLGARMMPVWMHQVSEHDRLRASDAEFERVVDFGLGPQDIGTEEQEFVRSAAEWRRWEAAGSEAWREHKRHLWAEELWESQRRRRLEREQLRLRLEAAKLRQEEDERRETRRRQRWGSSHYERHWQASLEGFAGGRSGGGRRDYLHYYSALGLEAAHASGHVTQEDIKHAFRRAALRWHPDKQDKVDDAGQRAARERGSQWQRLRQWQWQRQHQRHIAVRFKKKEHEGSAEERGRGEAAGGRFREPGSGGKDEAQRTAGEPTPGGGGVGGVGHEQAAAAPPPPSKPTAASQGSEPAESGALFEALGKLLDTKLDPLKKQVAAVETKVAGVETQVAKLDQLSKQVAAVARSMGATAESQARASFVYHGQPGYWAGCQITNADGLHSIASCDGWPAERGRVEEAVLDGHRGYFKARRLVLRKLKEQVPAVASLASQFGKGSGPAFWQAEQRRWTEVIAFLGLQPDRLGKGARWWSSFVSTFQAYSNAAATADDDPASNARLCSFLLAPRRTPCAPIVMLVVALAAGELRHEVDIDGAPRLTVQGGVASVEVMEARASQAGLSKARRQLRVAGKVIVWLLHVANPALLQATQPNRVEVRGKVAIQGRLTAEQRQKLEEDVEVGCPGLAATMRVEIWKSDDEDSEERNFLASSDEQSDSSRGSAGGRYRDVSSSSDEEEREWNAYCEACGGFDDLVSSLLCGTCPHQYHPACLEAAQRAPPPASAAGAGRFARGTRWTCPACRRRTQLGTQIDKVLAARGGGAAREYHLKWLHRSYLHTEWVRLSELEEAAASYPGLRRRLSTFDAKQRKHAGQQAEVVVGPDGVKPEWREVERVVAERRVGGLGGDDGGDGQGGDGGDGDGGGGARRQFLCKWRDLTYVDCTWEEEAVLGEYAAPIEQYRQRAPISEVDLQTPSPPPELDGVDHGARLPAAAAAATSADGAAPTSAGGDAGMAEDEDAAFDPLAQLAELAGAGLGASQGPLPTQRRFPSSPAFLRGQLHPYQLEGLNWLYQGWQTRTNLILADEMGLGKTVQAISYLTALTLEHRDLPHIVVVPLSTMPNWQREFARFAPQLNVVALSGNAEARGLIKEYEFFGHGMGEPGGTINAIGRRRQMLQRAVKFHVLLTSYEMAAAEEADLAKLEWQSLVVDEGHRLKNKEARLFQSLKALRTAHRVLLTGTPLQNDLSELFMLLHFLEPQLFDNLESFEAEFTDLGHEAQVERLHTLLRPHLLRRMKADVLRQLPPKREQIVAVELSAMQKQRYRWILEASYESLTKGSVGKLKNVMMELRKTVQHIYLREFPIEPRPTGPAWLQLLLDGSGKLSLLDRMLQKLRTSGHRVLIYSQFLLMLDVLEWYCATRNYSYLRLDGQVATAERQRRIDAYNSDPDRFFIFLLSTRAGGLGINLATADTVILYDSDWNPHNDLQAQARAHRLGQQSGVMVYRLIARNTVEERMMQRAKSKMVLEHVVVRKLKRSGSTASTDPVDGNELQDLIRFGAAELFADEGAEAPAAAEPADAQLAGGKARTQLPTTVAERQAGRTGGQDGRTVVWKDEAIDELLDRSKLAYGDDDAGEGGGGGDIMSGFKVAHFQLADAPAEAAAPAAAGPEGAFDGTADGGLGADDGGAMCGQEGGGLGMAAIDPAAFWRALLEGRHAAEKAAAVDALGKGKRQRTHPQNNLEQEAALDALLAGDASSDDGSQSVRSASGRSTGGDGSPRGGRSSGVSDEEYKIGSDEEQEQRAEEEQEAAEWAQAGLVGEEKERRRRRAAEELAATAAELAQEGHKKRHRRTKAEMALDRGQYELCVRLCSVGEGSLRPLGGWPKVLGGGGAARVWGFTAMQRECFAQLVMLFGVHSAADGAFDWSTMQSIFSTKRPEDVAKYGEMLMGALAAATASGSGAAPAKFAPADGVPLDALLCGIPAPDMLQRVGLLHLLAASLEELEQGMARQPEGKPPPATRNLARPALRSRCGSWTPFSDVRLLQGVLKHGYGRWEEVLADKDLSLETPVLGELAHLGFDSAAPKKPPSGASKEQTRAYNVAVRRQEQWLQGRLERLTEALATPPDDPDPPLLRVPIRFDFYGANVGRSLPRERAAEQQEQAQQQRAPPAAQHAADGQQQQQQQQRQPKQHGSSRGRSSSGVDHVAAAIEALQGVGEESRHRRLHVYRLNQNLQRLSDTIDTETAAVHEALTQQRQVDLVAAGSHFQNNLQGISDCSSRMLRLLEAELAAMDLQGEQQPQRAQAQQQHAQQEQAQQQHAQQEQAQQQHAQQQQLLQRQVQAQRAQQQQLLQRQVQAQRAQQQQNVLQRQAQPMQTQAQHAQARQVQARQQAQPPPQKPSQLQQQKRGGMTLVELEALRHGNTPAQHHYMKQQQQQQQQQQQLQRQQVQQPQAAPAGPPLPHASQQQQPLPLLHAPQQEPVAGQGLAAPAPAQPATAPASVLPPLSVTEQESADALLAEILADMPAQYTTSPQRAQQHALLGGVEVAQHQPAGYGGGSGGPRGQLPQAMLAEAEQLLSSILADEPAEEPEVRVEVRPAAGAAAAAPSVAAGPAAADAAGAAAAAAAGDGPQPMALG</sequence>
<keyword evidence="6" id="KW-0378">Hydrolase</keyword>
<feature type="region of interest" description="Disordered" evidence="15">
    <location>
        <begin position="2577"/>
        <end position="2607"/>
    </location>
</feature>
<dbReference type="SUPFAM" id="SSF52540">
    <property type="entry name" value="P-loop containing nucleoside triphosphate hydrolases"/>
    <property type="match status" value="2"/>
</dbReference>
<protein>
    <submittedName>
        <fullName evidence="21">CHD3-type chromatin-remodeling factor PICKLE isoform A</fullName>
    </submittedName>
</protein>
<dbReference type="SUPFAM" id="SSF54160">
    <property type="entry name" value="Chromo domain-like"/>
    <property type="match status" value="2"/>
</dbReference>
<dbReference type="InterPro" id="IPR001965">
    <property type="entry name" value="Znf_PHD"/>
</dbReference>
<dbReference type="SMART" id="SM00249">
    <property type="entry name" value="PHD"/>
    <property type="match status" value="1"/>
</dbReference>